<feature type="compositionally biased region" description="Acidic residues" evidence="1">
    <location>
        <begin position="161"/>
        <end position="181"/>
    </location>
</feature>
<organism evidence="2 3">
    <name type="scientific">Hordeum vulgare subsp. vulgare</name>
    <name type="common">Domesticated barley</name>
    <dbReference type="NCBI Taxonomy" id="112509"/>
    <lineage>
        <taxon>Eukaryota</taxon>
        <taxon>Viridiplantae</taxon>
        <taxon>Streptophyta</taxon>
        <taxon>Embryophyta</taxon>
        <taxon>Tracheophyta</taxon>
        <taxon>Spermatophyta</taxon>
        <taxon>Magnoliopsida</taxon>
        <taxon>Liliopsida</taxon>
        <taxon>Poales</taxon>
        <taxon>Poaceae</taxon>
        <taxon>BOP clade</taxon>
        <taxon>Pooideae</taxon>
        <taxon>Triticodae</taxon>
        <taxon>Triticeae</taxon>
        <taxon>Hordeinae</taxon>
        <taxon>Hordeum</taxon>
    </lineage>
</organism>
<reference evidence="2" key="2">
    <citation type="submission" date="2020-10" db="EMBL/GenBank/DDBJ databases">
        <authorList>
            <person name="Scholz U."/>
            <person name="Mascher M."/>
            <person name="Fiebig A."/>
        </authorList>
    </citation>
    <scope>NUCLEOTIDE SEQUENCE [LARGE SCALE GENOMIC DNA]</scope>
    <source>
        <strain evidence="2">cv. Morex</strain>
    </source>
</reference>
<keyword evidence="3" id="KW-1185">Reference proteome</keyword>
<dbReference type="EnsemblPlants" id="HORVU.MOREX.r3.4HG0416820.1">
    <property type="protein sequence ID" value="HORVU.MOREX.r3.4HG0416820.1.CDS1"/>
    <property type="gene ID" value="HORVU.MOREX.r3.4HG0416820"/>
</dbReference>
<dbReference type="AlphaFoldDB" id="A0A8I6XIZ9"/>
<dbReference type="Gramene" id="HORVU.MOREX.r3.4HG0416820.1">
    <property type="protein sequence ID" value="HORVU.MOREX.r3.4HG0416820.1.CDS1"/>
    <property type="gene ID" value="HORVU.MOREX.r3.4HG0416820"/>
</dbReference>
<protein>
    <submittedName>
        <fullName evidence="2">Uncharacterized protein</fullName>
    </submittedName>
</protein>
<sequence>MGSIKDDNVDIVAVTTNNCNYPIILCRPGKPGAWYPRRGEMPYASIFDVVFYGRKLYGITKSNDLVVMDIDQGDDGIPFVKDMQYVIKHLSGDGDDDDDDDDDDEEEEEEEQDEEEEYEDDEEVLSNDDEEEVEHNEDGSADDEVAMNKLGNKDTDFNIDDHEELSSNEDEDDATDGDYDDGSSILGDSFFEGLIPNILDYRVPDGTKVLACSQNTDFIVTSRHLFESNDKLLMVRRRQCVPMLYRSYNLKVGILEADIDAGVWNARTDSVLGAFFVSKHDSKHVPTYEEAGKKFSHHFVDEHDVGVDSRSRRFSPWDGKPTWFFPQKLAV</sequence>
<accession>A0A8I6XIZ9</accession>
<evidence type="ECO:0000256" key="1">
    <source>
        <dbReference type="SAM" id="MobiDB-lite"/>
    </source>
</evidence>
<reference evidence="3" key="1">
    <citation type="journal article" date="2012" name="Nature">
        <title>A physical, genetic and functional sequence assembly of the barley genome.</title>
        <authorList>
            <consortium name="The International Barley Genome Sequencing Consortium"/>
            <person name="Mayer K.F."/>
            <person name="Waugh R."/>
            <person name="Brown J.W."/>
            <person name="Schulman A."/>
            <person name="Langridge P."/>
            <person name="Platzer M."/>
            <person name="Fincher G.B."/>
            <person name="Muehlbauer G.J."/>
            <person name="Sato K."/>
            <person name="Close T.J."/>
            <person name="Wise R.P."/>
            <person name="Stein N."/>
        </authorList>
    </citation>
    <scope>NUCLEOTIDE SEQUENCE [LARGE SCALE GENOMIC DNA]</scope>
    <source>
        <strain evidence="3">cv. Morex</strain>
    </source>
</reference>
<evidence type="ECO:0000313" key="2">
    <source>
        <dbReference type="EnsemblPlants" id="HORVU.MOREX.r3.4HG0416820.1.CDS1"/>
    </source>
</evidence>
<name>A0A8I6XIZ9_HORVV</name>
<feature type="region of interest" description="Disordered" evidence="1">
    <location>
        <begin position="89"/>
        <end position="183"/>
    </location>
</feature>
<proteinExistence type="predicted"/>
<dbReference type="PANTHER" id="PTHR33110:SF100">
    <property type="entry name" value="F-BOX DOMAIN-CONTAINING PROTEIN"/>
    <property type="match status" value="1"/>
</dbReference>
<feature type="compositionally biased region" description="Acidic residues" evidence="1">
    <location>
        <begin position="93"/>
        <end position="145"/>
    </location>
</feature>
<dbReference type="PANTHER" id="PTHR33110">
    <property type="entry name" value="F-BOX/KELCH-REPEAT PROTEIN-RELATED"/>
    <property type="match status" value="1"/>
</dbReference>
<dbReference type="Proteomes" id="UP000011116">
    <property type="component" value="Chromosome 4H"/>
</dbReference>
<evidence type="ECO:0000313" key="3">
    <source>
        <dbReference type="Proteomes" id="UP000011116"/>
    </source>
</evidence>
<reference evidence="2" key="3">
    <citation type="submission" date="2022-01" db="UniProtKB">
        <authorList>
            <consortium name="EnsemblPlants"/>
        </authorList>
    </citation>
    <scope>IDENTIFICATION</scope>
    <source>
        <strain evidence="2">subsp. vulgare</strain>
    </source>
</reference>
<feature type="compositionally biased region" description="Basic and acidic residues" evidence="1">
    <location>
        <begin position="151"/>
        <end position="160"/>
    </location>
</feature>